<dbReference type="OrthoDB" id="919444at2"/>
<dbReference type="Proteomes" id="UP000317977">
    <property type="component" value="Unassembled WGS sequence"/>
</dbReference>
<evidence type="ECO:0000313" key="3">
    <source>
        <dbReference type="Proteomes" id="UP000317977"/>
    </source>
</evidence>
<feature type="transmembrane region" description="Helical" evidence="1">
    <location>
        <begin position="345"/>
        <end position="367"/>
    </location>
</feature>
<gene>
    <name evidence="2" type="ORF">Poly59_06300</name>
</gene>
<comment type="caution">
    <text evidence="2">The sequence shown here is derived from an EMBL/GenBank/DDBJ whole genome shotgun (WGS) entry which is preliminary data.</text>
</comment>
<keyword evidence="1" id="KW-0812">Transmembrane</keyword>
<proteinExistence type="predicted"/>
<reference evidence="2 3" key="1">
    <citation type="submission" date="2019-02" db="EMBL/GenBank/DDBJ databases">
        <title>Deep-cultivation of Planctomycetes and their phenomic and genomic characterization uncovers novel biology.</title>
        <authorList>
            <person name="Wiegand S."/>
            <person name="Jogler M."/>
            <person name="Boedeker C."/>
            <person name="Pinto D."/>
            <person name="Vollmers J."/>
            <person name="Rivas-Marin E."/>
            <person name="Kohn T."/>
            <person name="Peeters S.H."/>
            <person name="Heuer A."/>
            <person name="Rast P."/>
            <person name="Oberbeckmann S."/>
            <person name="Bunk B."/>
            <person name="Jeske O."/>
            <person name="Meyerdierks A."/>
            <person name="Storesund J.E."/>
            <person name="Kallscheuer N."/>
            <person name="Luecker S."/>
            <person name="Lage O.M."/>
            <person name="Pohl T."/>
            <person name="Merkel B.J."/>
            <person name="Hornburger P."/>
            <person name="Mueller R.-W."/>
            <person name="Bruemmer F."/>
            <person name="Labrenz M."/>
            <person name="Spormann A.M."/>
            <person name="Op Den Camp H."/>
            <person name="Overmann J."/>
            <person name="Amann R."/>
            <person name="Jetten M.S.M."/>
            <person name="Mascher T."/>
            <person name="Medema M.H."/>
            <person name="Devos D.P."/>
            <person name="Kaster A.-K."/>
            <person name="Ovreas L."/>
            <person name="Rohde M."/>
            <person name="Galperin M.Y."/>
            <person name="Jogler C."/>
        </authorList>
    </citation>
    <scope>NUCLEOTIDE SEQUENCE [LARGE SCALE GENOMIC DNA]</scope>
    <source>
        <strain evidence="2 3">Poly59</strain>
    </source>
</reference>
<feature type="transmembrane region" description="Helical" evidence="1">
    <location>
        <begin position="208"/>
        <end position="229"/>
    </location>
</feature>
<feature type="transmembrane region" description="Helical" evidence="1">
    <location>
        <begin position="278"/>
        <end position="299"/>
    </location>
</feature>
<keyword evidence="1" id="KW-0472">Membrane</keyword>
<accession>A0A5C6FA93</accession>
<evidence type="ECO:0000256" key="1">
    <source>
        <dbReference type="SAM" id="Phobius"/>
    </source>
</evidence>
<keyword evidence="1" id="KW-1133">Transmembrane helix</keyword>
<feature type="transmembrane region" description="Helical" evidence="1">
    <location>
        <begin position="305"/>
        <end position="324"/>
    </location>
</feature>
<keyword evidence="3" id="KW-1185">Reference proteome</keyword>
<dbReference type="RefSeq" id="WP_146532572.1">
    <property type="nucleotide sequence ID" value="NZ_SJPX01000001.1"/>
</dbReference>
<dbReference type="AlphaFoldDB" id="A0A5C6FA93"/>
<feature type="transmembrane region" description="Helical" evidence="1">
    <location>
        <begin position="93"/>
        <end position="112"/>
    </location>
</feature>
<feature type="transmembrane region" description="Helical" evidence="1">
    <location>
        <begin position="249"/>
        <end position="271"/>
    </location>
</feature>
<feature type="transmembrane region" description="Helical" evidence="1">
    <location>
        <begin position="118"/>
        <end position="138"/>
    </location>
</feature>
<sequence length="384" mass="41066">MNTLVEGRYWVLKSWLFVVAMAGLFSCSPAVIFYLPSSLPPAYQLKSVSPLADTAPLTTPDDPGERSHGAKLTPRLTGSILLFASTKLGFHPYIPATLGGLIYLLGGITVAYRLTDDRVTAIAMGTLLAGLYASNACFSMNFAPKPFDGVALGMIALTIMMMDRPWLLGLAAFLAIWSDERAIVSLGLIGLLILAVNQFDWAKSVRRWGVLLVALIAYAISRSTISASMNWTSADTSMLGENLVGSLTLAQMAAWSCFEGGWIAILLAIWAGYRSGNWMRAGLITAAAVASIASCLIVLDITRASAFAFPLIFVALVCLTKDNVVTEKTTIDSVNAERFGTIRHATILSAAVSIIAANFEIIAWTAVVPLPSTLMSLFSLLVTV</sequence>
<feature type="transmembrane region" description="Helical" evidence="1">
    <location>
        <begin position="182"/>
        <end position="201"/>
    </location>
</feature>
<name>A0A5C6FA93_9BACT</name>
<dbReference type="EMBL" id="SJPX01000001">
    <property type="protein sequence ID" value="TWU57722.1"/>
    <property type="molecule type" value="Genomic_DNA"/>
</dbReference>
<feature type="transmembrane region" description="Helical" evidence="1">
    <location>
        <begin position="15"/>
        <end position="35"/>
    </location>
</feature>
<evidence type="ECO:0008006" key="4">
    <source>
        <dbReference type="Google" id="ProtNLM"/>
    </source>
</evidence>
<evidence type="ECO:0000313" key="2">
    <source>
        <dbReference type="EMBL" id="TWU57722.1"/>
    </source>
</evidence>
<organism evidence="2 3">
    <name type="scientific">Rubripirellula reticaptiva</name>
    <dbReference type="NCBI Taxonomy" id="2528013"/>
    <lineage>
        <taxon>Bacteria</taxon>
        <taxon>Pseudomonadati</taxon>
        <taxon>Planctomycetota</taxon>
        <taxon>Planctomycetia</taxon>
        <taxon>Pirellulales</taxon>
        <taxon>Pirellulaceae</taxon>
        <taxon>Rubripirellula</taxon>
    </lineage>
</organism>
<protein>
    <recommendedName>
        <fullName evidence="4">Glycosyltransferase RgtA/B/C/D-like domain-containing protein</fullName>
    </recommendedName>
</protein>